<name>A0AAU9J255_9CILI</name>
<organism evidence="1 2">
    <name type="scientific">Blepharisma stoltei</name>
    <dbReference type="NCBI Taxonomy" id="1481888"/>
    <lineage>
        <taxon>Eukaryota</taxon>
        <taxon>Sar</taxon>
        <taxon>Alveolata</taxon>
        <taxon>Ciliophora</taxon>
        <taxon>Postciliodesmatophora</taxon>
        <taxon>Heterotrichea</taxon>
        <taxon>Heterotrichida</taxon>
        <taxon>Blepharismidae</taxon>
        <taxon>Blepharisma</taxon>
    </lineage>
</organism>
<dbReference type="Proteomes" id="UP001162131">
    <property type="component" value="Unassembled WGS sequence"/>
</dbReference>
<protein>
    <submittedName>
        <fullName evidence="1">Uncharacterized protein</fullName>
    </submittedName>
</protein>
<proteinExistence type="predicted"/>
<sequence>MEDSESNVSYSSSFCEENGALQDEFFELLLLNELIDTGLLDNSESEYEWNDSDTENVDTDDKILEFLSRLDGKILDEIDPIQETFKYRKTEVIIDDKKTIDKKILNTRKIKIRSDSNFIRKIKLISESNIIRKIKFRSDSNFIRYRKFISDSEIEKIADYVGSENFTKILSKDFRKRRKLKNF</sequence>
<reference evidence="1" key="1">
    <citation type="submission" date="2021-09" db="EMBL/GenBank/DDBJ databases">
        <authorList>
            <consortium name="AG Swart"/>
            <person name="Singh M."/>
            <person name="Singh A."/>
            <person name="Seah K."/>
            <person name="Emmerich C."/>
        </authorList>
    </citation>
    <scope>NUCLEOTIDE SEQUENCE</scope>
    <source>
        <strain evidence="1">ATCC30299</strain>
    </source>
</reference>
<gene>
    <name evidence="1" type="ORF">BSTOLATCC_MIC24367</name>
</gene>
<keyword evidence="2" id="KW-1185">Reference proteome</keyword>
<comment type="caution">
    <text evidence="1">The sequence shown here is derived from an EMBL/GenBank/DDBJ whole genome shotgun (WGS) entry which is preliminary data.</text>
</comment>
<evidence type="ECO:0000313" key="2">
    <source>
        <dbReference type="Proteomes" id="UP001162131"/>
    </source>
</evidence>
<dbReference type="AlphaFoldDB" id="A0AAU9J255"/>
<evidence type="ECO:0000313" key="1">
    <source>
        <dbReference type="EMBL" id="CAG9319449.1"/>
    </source>
</evidence>
<dbReference type="EMBL" id="CAJZBQ010000023">
    <property type="protein sequence ID" value="CAG9319449.1"/>
    <property type="molecule type" value="Genomic_DNA"/>
</dbReference>
<accession>A0AAU9J255</accession>